<sequence length="153" mass="17694">MHWDDEQLEVIRNPDIRVEDALTLKETDPEGRGGREPERSEVAEPEEEENTEPDDDKVDLEKRRSIDRPTEKPTETNERRDRSRHVPGGAWLAQVRSCLQLNFLPKWNRSGSERVHVILSSAEVLAGHKRVYASFAHDLRMKRYELQVGSALV</sequence>
<reference evidence="2" key="1">
    <citation type="journal article" date="2022" name="bioRxiv">
        <title>Sequencing and chromosome-scale assembly of the giantPleurodeles waltlgenome.</title>
        <authorList>
            <person name="Brown T."/>
            <person name="Elewa A."/>
            <person name="Iarovenko S."/>
            <person name="Subramanian E."/>
            <person name="Araus A.J."/>
            <person name="Petzold A."/>
            <person name="Susuki M."/>
            <person name="Suzuki K.-i.T."/>
            <person name="Hayashi T."/>
            <person name="Toyoda A."/>
            <person name="Oliveira C."/>
            <person name="Osipova E."/>
            <person name="Leigh N.D."/>
            <person name="Simon A."/>
            <person name="Yun M.H."/>
        </authorList>
    </citation>
    <scope>NUCLEOTIDE SEQUENCE</scope>
    <source>
        <strain evidence="2">20211129_DDA</strain>
        <tissue evidence="2">Liver</tissue>
    </source>
</reference>
<protein>
    <submittedName>
        <fullName evidence="2">Uncharacterized protein</fullName>
    </submittedName>
</protein>
<gene>
    <name evidence="2" type="ORF">NDU88_005757</name>
</gene>
<keyword evidence="3" id="KW-1185">Reference proteome</keyword>
<evidence type="ECO:0000313" key="2">
    <source>
        <dbReference type="EMBL" id="KAJ1092647.1"/>
    </source>
</evidence>
<feature type="region of interest" description="Disordered" evidence="1">
    <location>
        <begin position="1"/>
        <end position="87"/>
    </location>
</feature>
<accession>A0AAV7LNJ2</accession>
<comment type="caution">
    <text evidence="2">The sequence shown here is derived from an EMBL/GenBank/DDBJ whole genome shotgun (WGS) entry which is preliminary data.</text>
</comment>
<feature type="compositionally biased region" description="Basic and acidic residues" evidence="1">
    <location>
        <begin position="12"/>
        <end position="42"/>
    </location>
</feature>
<proteinExistence type="predicted"/>
<dbReference type="EMBL" id="JANPWB010000015">
    <property type="protein sequence ID" value="KAJ1092647.1"/>
    <property type="molecule type" value="Genomic_DNA"/>
</dbReference>
<evidence type="ECO:0000313" key="3">
    <source>
        <dbReference type="Proteomes" id="UP001066276"/>
    </source>
</evidence>
<dbReference type="Proteomes" id="UP001066276">
    <property type="component" value="Chromosome 11"/>
</dbReference>
<dbReference type="AlphaFoldDB" id="A0AAV7LNJ2"/>
<name>A0AAV7LNJ2_PLEWA</name>
<organism evidence="2 3">
    <name type="scientific">Pleurodeles waltl</name>
    <name type="common">Iberian ribbed newt</name>
    <dbReference type="NCBI Taxonomy" id="8319"/>
    <lineage>
        <taxon>Eukaryota</taxon>
        <taxon>Metazoa</taxon>
        <taxon>Chordata</taxon>
        <taxon>Craniata</taxon>
        <taxon>Vertebrata</taxon>
        <taxon>Euteleostomi</taxon>
        <taxon>Amphibia</taxon>
        <taxon>Batrachia</taxon>
        <taxon>Caudata</taxon>
        <taxon>Salamandroidea</taxon>
        <taxon>Salamandridae</taxon>
        <taxon>Pleurodelinae</taxon>
        <taxon>Pleurodeles</taxon>
    </lineage>
</organism>
<evidence type="ECO:0000256" key="1">
    <source>
        <dbReference type="SAM" id="MobiDB-lite"/>
    </source>
</evidence>
<feature type="compositionally biased region" description="Acidic residues" evidence="1">
    <location>
        <begin position="43"/>
        <end position="58"/>
    </location>
</feature>
<feature type="compositionally biased region" description="Basic and acidic residues" evidence="1">
    <location>
        <begin position="59"/>
        <end position="81"/>
    </location>
</feature>